<reference evidence="6" key="1">
    <citation type="journal article" date="2019" name="Int. J. Syst. Evol. Microbiol.">
        <title>The Global Catalogue of Microorganisms (GCM) 10K type strain sequencing project: providing services to taxonomists for standard genome sequencing and annotation.</title>
        <authorList>
            <consortium name="The Broad Institute Genomics Platform"/>
            <consortium name="The Broad Institute Genome Sequencing Center for Infectious Disease"/>
            <person name="Wu L."/>
            <person name="Ma J."/>
        </authorList>
    </citation>
    <scope>NUCLEOTIDE SEQUENCE [LARGE SCALE GENOMIC DNA]</scope>
    <source>
        <strain evidence="6">JCM 31890</strain>
    </source>
</reference>
<dbReference type="Pfam" id="PF13531">
    <property type="entry name" value="SBP_bac_11"/>
    <property type="match status" value="1"/>
</dbReference>
<dbReference type="EMBL" id="BAABEX010000008">
    <property type="protein sequence ID" value="GAA4422797.1"/>
    <property type="molecule type" value="Genomic_DNA"/>
</dbReference>
<dbReference type="Proteomes" id="UP001501788">
    <property type="component" value="Unassembled WGS sequence"/>
</dbReference>
<dbReference type="PANTHER" id="PTHR30632">
    <property type="entry name" value="MOLYBDATE-BINDING PERIPLASMIC PROTEIN"/>
    <property type="match status" value="1"/>
</dbReference>
<dbReference type="InterPro" id="IPR050682">
    <property type="entry name" value="ModA/WtpA"/>
</dbReference>
<proteinExistence type="inferred from homology"/>
<name>A0ABP8L5I8_9BURK</name>
<dbReference type="CDD" id="cd13539">
    <property type="entry name" value="PBP2_AvModA"/>
    <property type="match status" value="1"/>
</dbReference>
<evidence type="ECO:0000313" key="6">
    <source>
        <dbReference type="Proteomes" id="UP001501788"/>
    </source>
</evidence>
<evidence type="ECO:0000313" key="5">
    <source>
        <dbReference type="EMBL" id="GAA4422797.1"/>
    </source>
</evidence>
<gene>
    <name evidence="5" type="primary">modA</name>
    <name evidence="5" type="ORF">GCM10023090_14290</name>
</gene>
<dbReference type="PIRSF" id="PIRSF004846">
    <property type="entry name" value="ModA"/>
    <property type="match status" value="1"/>
</dbReference>
<dbReference type="PROSITE" id="PS51318">
    <property type="entry name" value="TAT"/>
    <property type="match status" value="1"/>
</dbReference>
<dbReference type="InterPro" id="IPR005950">
    <property type="entry name" value="ModA"/>
</dbReference>
<protein>
    <submittedName>
        <fullName evidence="5">Molybdate ABC transporter substrate-binding protein</fullName>
    </submittedName>
</protein>
<feature type="chain" id="PRO_5046296830" evidence="4">
    <location>
        <begin position="43"/>
        <end position="275"/>
    </location>
</feature>
<dbReference type="SUPFAM" id="SSF53850">
    <property type="entry name" value="Periplasmic binding protein-like II"/>
    <property type="match status" value="1"/>
</dbReference>
<dbReference type="NCBIfam" id="TIGR01256">
    <property type="entry name" value="modA"/>
    <property type="match status" value="1"/>
</dbReference>
<dbReference type="Gene3D" id="3.40.190.10">
    <property type="entry name" value="Periplasmic binding protein-like II"/>
    <property type="match status" value="2"/>
</dbReference>
<dbReference type="InterPro" id="IPR006311">
    <property type="entry name" value="TAT_signal"/>
</dbReference>
<keyword evidence="6" id="KW-1185">Reference proteome</keyword>
<sequence>MPLRPRLIASAPPRTSALLGGSRRAWLALAMATGLAVGSAQAQTTPTGPVLVAVAANFTAPMQQMAADFERETGHRVQLAFGATGKFYAQITQGAPFHVLLSADDTTPARLAQEGKAVADSRFVYAVGRLVLWSPEPGVVDAQGQVLRDGTQRHLAIAQPRVAPYGAAAMQVLDALGVRARWEPRLVTGESIGQAYQFVATGNAPLGFVALSQVQQQGRIARGSAWVVPESLHAPLRQEAVLLKPGQGHAGARALLQYLRTPAAQAVIRAFGYGV</sequence>
<dbReference type="InterPro" id="IPR044084">
    <property type="entry name" value="AvModA-like_subst-bd"/>
</dbReference>
<keyword evidence="3 4" id="KW-0732">Signal</keyword>
<evidence type="ECO:0000256" key="1">
    <source>
        <dbReference type="ARBA" id="ARBA00009175"/>
    </source>
</evidence>
<feature type="signal peptide" evidence="4">
    <location>
        <begin position="1"/>
        <end position="42"/>
    </location>
</feature>
<dbReference type="PANTHER" id="PTHR30632:SF14">
    <property type="entry name" value="TUNGSTATE_MOLYBDATE_CHROMATE-BINDING PROTEIN MODA"/>
    <property type="match status" value="1"/>
</dbReference>
<evidence type="ECO:0000256" key="2">
    <source>
        <dbReference type="ARBA" id="ARBA00022723"/>
    </source>
</evidence>
<comment type="caution">
    <text evidence="5">The sequence shown here is derived from an EMBL/GenBank/DDBJ whole genome shotgun (WGS) entry which is preliminary data.</text>
</comment>
<accession>A0ABP8L5I8</accession>
<comment type="similarity">
    <text evidence="1">Belongs to the bacterial solute-binding protein ModA family.</text>
</comment>
<keyword evidence="2" id="KW-0479">Metal-binding</keyword>
<evidence type="ECO:0000256" key="3">
    <source>
        <dbReference type="ARBA" id="ARBA00022729"/>
    </source>
</evidence>
<organism evidence="5 6">
    <name type="scientific">Acidovorax lacteus</name>
    <dbReference type="NCBI Taxonomy" id="1924988"/>
    <lineage>
        <taxon>Bacteria</taxon>
        <taxon>Pseudomonadati</taxon>
        <taxon>Pseudomonadota</taxon>
        <taxon>Betaproteobacteria</taxon>
        <taxon>Burkholderiales</taxon>
        <taxon>Comamonadaceae</taxon>
        <taxon>Acidovorax</taxon>
    </lineage>
</organism>
<evidence type="ECO:0000256" key="4">
    <source>
        <dbReference type="SAM" id="SignalP"/>
    </source>
</evidence>